<comment type="caution">
    <text evidence="2">The sequence shown here is derived from an EMBL/GenBank/DDBJ whole genome shotgun (WGS) entry which is preliminary data.</text>
</comment>
<keyword evidence="3" id="KW-1185">Reference proteome</keyword>
<sequence>MIFLVNDMLVTENLQLMQDSALLLGPYFGTWEMAGKFILSLTLVIVASIIVVFIATIVVVVAAVVAIATAINVFNRSN</sequence>
<feature type="transmembrane region" description="Helical" evidence="1">
    <location>
        <begin position="41"/>
        <end position="74"/>
    </location>
</feature>
<dbReference type="EMBL" id="WOWK01000012">
    <property type="protein sequence ID" value="KAF0329431.1"/>
    <property type="molecule type" value="Genomic_DNA"/>
</dbReference>
<dbReference type="AlphaFoldDB" id="A0A8H3WIQ6"/>
<evidence type="ECO:0000313" key="2">
    <source>
        <dbReference type="EMBL" id="KAF0329431.1"/>
    </source>
</evidence>
<reference evidence="2 3" key="1">
    <citation type="submission" date="2019-12" db="EMBL/GenBank/DDBJ databases">
        <title>A genome sequence resource for the geographically widespread anthracnose pathogen Colletotrichum asianum.</title>
        <authorList>
            <person name="Meng Y."/>
        </authorList>
    </citation>
    <scope>NUCLEOTIDE SEQUENCE [LARGE SCALE GENOMIC DNA]</scope>
    <source>
        <strain evidence="2 3">ICMP 18580</strain>
    </source>
</reference>
<evidence type="ECO:0000256" key="1">
    <source>
        <dbReference type="SAM" id="Phobius"/>
    </source>
</evidence>
<dbReference type="Proteomes" id="UP000434172">
    <property type="component" value="Unassembled WGS sequence"/>
</dbReference>
<keyword evidence="1" id="KW-0472">Membrane</keyword>
<keyword evidence="1" id="KW-0812">Transmembrane</keyword>
<proteinExistence type="predicted"/>
<organism evidence="2 3">
    <name type="scientific">Colletotrichum asianum</name>
    <dbReference type="NCBI Taxonomy" id="702518"/>
    <lineage>
        <taxon>Eukaryota</taxon>
        <taxon>Fungi</taxon>
        <taxon>Dikarya</taxon>
        <taxon>Ascomycota</taxon>
        <taxon>Pezizomycotina</taxon>
        <taxon>Sordariomycetes</taxon>
        <taxon>Hypocreomycetidae</taxon>
        <taxon>Glomerellales</taxon>
        <taxon>Glomerellaceae</taxon>
        <taxon>Colletotrichum</taxon>
        <taxon>Colletotrichum gloeosporioides species complex</taxon>
    </lineage>
</organism>
<evidence type="ECO:0000313" key="3">
    <source>
        <dbReference type="Proteomes" id="UP000434172"/>
    </source>
</evidence>
<protein>
    <submittedName>
        <fullName evidence="2">Uncharacterized protein</fullName>
    </submittedName>
</protein>
<accession>A0A8H3WIQ6</accession>
<keyword evidence="1" id="KW-1133">Transmembrane helix</keyword>
<gene>
    <name evidence="2" type="ORF">GQ607_003380</name>
</gene>
<name>A0A8H3WIQ6_9PEZI</name>